<dbReference type="RefSeq" id="WP_216829430.1">
    <property type="nucleotide sequence ID" value="NZ_JAOTPO010000001.1"/>
</dbReference>
<name>A0ABT5VCQ2_9BACI</name>
<sequence length="93" mass="9645">MKGFFTGIETALLGMVLLRVISGLIELSAAGLMLKFNSIEKAVAINAILAIVGPLVLITTMTIGLIGLADKLSASKLILIGLGVTLILIGIKR</sequence>
<organism evidence="2 3">
    <name type="scientific">Alkalihalobacterium chitinilyticum</name>
    <dbReference type="NCBI Taxonomy" id="2980103"/>
    <lineage>
        <taxon>Bacteria</taxon>
        <taxon>Bacillati</taxon>
        <taxon>Bacillota</taxon>
        <taxon>Bacilli</taxon>
        <taxon>Bacillales</taxon>
        <taxon>Bacillaceae</taxon>
        <taxon>Alkalihalobacterium</taxon>
    </lineage>
</organism>
<comment type="caution">
    <text evidence="2">The sequence shown here is derived from an EMBL/GenBank/DDBJ whole genome shotgun (WGS) entry which is preliminary data.</text>
</comment>
<evidence type="ECO:0000313" key="3">
    <source>
        <dbReference type="Proteomes" id="UP001148125"/>
    </source>
</evidence>
<accession>A0ABT5VCQ2</accession>
<dbReference type="Pfam" id="PF10942">
    <property type="entry name" value="DUF2619"/>
    <property type="match status" value="1"/>
</dbReference>
<feature type="transmembrane region" description="Helical" evidence="1">
    <location>
        <begin position="46"/>
        <end position="68"/>
    </location>
</feature>
<proteinExistence type="predicted"/>
<dbReference type="Proteomes" id="UP001148125">
    <property type="component" value="Unassembled WGS sequence"/>
</dbReference>
<feature type="transmembrane region" description="Helical" evidence="1">
    <location>
        <begin position="12"/>
        <end position="34"/>
    </location>
</feature>
<dbReference type="InterPro" id="IPR020390">
    <property type="entry name" value="Uncharacterised_YqhV"/>
</dbReference>
<reference evidence="2" key="1">
    <citation type="submission" date="2024-05" db="EMBL/GenBank/DDBJ databases">
        <title>Alkalihalobacillus sp. strain MEB203 novel alkaliphilic bacterium from Lonar Lake, India.</title>
        <authorList>
            <person name="Joshi A."/>
            <person name="Thite S."/>
            <person name="Mengade P."/>
        </authorList>
    </citation>
    <scope>NUCLEOTIDE SEQUENCE</scope>
    <source>
        <strain evidence="2">MEB 203</strain>
    </source>
</reference>
<evidence type="ECO:0000256" key="1">
    <source>
        <dbReference type="SAM" id="Phobius"/>
    </source>
</evidence>
<gene>
    <name evidence="2" type="ORF">N7Z68_02505</name>
</gene>
<feature type="transmembrane region" description="Helical" evidence="1">
    <location>
        <begin position="74"/>
        <end position="91"/>
    </location>
</feature>
<evidence type="ECO:0000313" key="2">
    <source>
        <dbReference type="EMBL" id="MDE5412258.1"/>
    </source>
</evidence>
<keyword evidence="1" id="KW-0812">Transmembrane</keyword>
<keyword evidence="3" id="KW-1185">Reference proteome</keyword>
<keyword evidence="1" id="KW-0472">Membrane</keyword>
<dbReference type="EMBL" id="JAOTPO010000001">
    <property type="protein sequence ID" value="MDE5412258.1"/>
    <property type="molecule type" value="Genomic_DNA"/>
</dbReference>
<protein>
    <submittedName>
        <fullName evidence="2">YqhV family protein</fullName>
    </submittedName>
</protein>
<keyword evidence="1" id="KW-1133">Transmembrane helix</keyword>